<dbReference type="EMBL" id="LBSV01000007">
    <property type="protein sequence ID" value="KKQ25561.1"/>
    <property type="molecule type" value="Genomic_DNA"/>
</dbReference>
<sequence>MISRNLLLELKQILEEDFHLKLSLQEVTEIGTNLLVFVETLLKVESIEIQGGKQNGNSK</sequence>
<evidence type="ECO:0008006" key="3">
    <source>
        <dbReference type="Google" id="ProtNLM"/>
    </source>
</evidence>
<proteinExistence type="predicted"/>
<dbReference type="Proteomes" id="UP000034917">
    <property type="component" value="Unassembled WGS sequence"/>
</dbReference>
<protein>
    <recommendedName>
        <fullName evidence="3">Carrier domain-containing protein</fullName>
    </recommendedName>
</protein>
<name>A0A0G0JBM5_9BACT</name>
<dbReference type="AlphaFoldDB" id="A0A0G0JBM5"/>
<reference evidence="1 2" key="1">
    <citation type="journal article" date="2015" name="Nature">
        <title>rRNA introns, odd ribosomes, and small enigmatic genomes across a large radiation of phyla.</title>
        <authorList>
            <person name="Brown C.T."/>
            <person name="Hug L.A."/>
            <person name="Thomas B.C."/>
            <person name="Sharon I."/>
            <person name="Castelle C.J."/>
            <person name="Singh A."/>
            <person name="Wilkins M.J."/>
            <person name="Williams K.H."/>
            <person name="Banfield J.F."/>
        </authorList>
    </citation>
    <scope>NUCLEOTIDE SEQUENCE [LARGE SCALE GENOMIC DNA]</scope>
</reference>
<organism evidence="1 2">
    <name type="scientific">Candidatus Roizmanbacteria bacterium GW2011_GWC2_37_13</name>
    <dbReference type="NCBI Taxonomy" id="1618486"/>
    <lineage>
        <taxon>Bacteria</taxon>
        <taxon>Candidatus Roizmaniibacteriota</taxon>
    </lineage>
</organism>
<comment type="caution">
    <text evidence="1">The sequence shown here is derived from an EMBL/GenBank/DDBJ whole genome shotgun (WGS) entry which is preliminary data.</text>
</comment>
<evidence type="ECO:0000313" key="1">
    <source>
        <dbReference type="EMBL" id="KKQ25561.1"/>
    </source>
</evidence>
<evidence type="ECO:0000313" key="2">
    <source>
        <dbReference type="Proteomes" id="UP000034917"/>
    </source>
</evidence>
<gene>
    <name evidence="1" type="ORF">US40_C0007G0060</name>
</gene>
<accession>A0A0G0JBM5</accession>